<protein>
    <submittedName>
        <fullName evidence="2">Uncharacterized protein</fullName>
    </submittedName>
</protein>
<sequence>MMWGSSFNAMLIFEAILLTSIGILQVDTTSTDGTESASPEPLPESLVYNELYHTYFTTVLHSTLLVPKTVVIKLLDATLNQPEIKGLLTMNTLIQSEELCACLSYLLVSEATLFNHFSEYPNHNTVFKTAIQLWKDHYVNYPKDYNNPTPKEIKDNVANELMTKDYNNLTPKEIRDNVANELMTTPKITSAIDWVIIESIRINKVPSQEITFELLRSAVLIKITKYMTIVSQPSKKKDILLKVSTFLEKDGIGGVYESSGLSNKDIITLRSYLVSVS</sequence>
<dbReference type="Proteomes" id="UP000291343">
    <property type="component" value="Unassembled WGS sequence"/>
</dbReference>
<proteinExistence type="predicted"/>
<dbReference type="EMBL" id="QKKF02000945">
    <property type="protein sequence ID" value="RZF48783.1"/>
    <property type="molecule type" value="Genomic_DNA"/>
</dbReference>
<organism evidence="2 3">
    <name type="scientific">Laodelphax striatellus</name>
    <name type="common">Small brown planthopper</name>
    <name type="synonym">Delphax striatella</name>
    <dbReference type="NCBI Taxonomy" id="195883"/>
    <lineage>
        <taxon>Eukaryota</taxon>
        <taxon>Metazoa</taxon>
        <taxon>Ecdysozoa</taxon>
        <taxon>Arthropoda</taxon>
        <taxon>Hexapoda</taxon>
        <taxon>Insecta</taxon>
        <taxon>Pterygota</taxon>
        <taxon>Neoptera</taxon>
        <taxon>Paraneoptera</taxon>
        <taxon>Hemiptera</taxon>
        <taxon>Auchenorrhyncha</taxon>
        <taxon>Fulgoroidea</taxon>
        <taxon>Delphacidae</taxon>
        <taxon>Criomorphinae</taxon>
        <taxon>Laodelphax</taxon>
    </lineage>
</organism>
<gene>
    <name evidence="2" type="ORF">LSTR_LSTR008132</name>
</gene>
<dbReference type="InParanoid" id="A0A482XS05"/>
<evidence type="ECO:0000313" key="3">
    <source>
        <dbReference type="Proteomes" id="UP000291343"/>
    </source>
</evidence>
<feature type="signal peptide" evidence="1">
    <location>
        <begin position="1"/>
        <end position="28"/>
    </location>
</feature>
<feature type="chain" id="PRO_5019717838" evidence="1">
    <location>
        <begin position="29"/>
        <end position="277"/>
    </location>
</feature>
<evidence type="ECO:0000256" key="1">
    <source>
        <dbReference type="SAM" id="SignalP"/>
    </source>
</evidence>
<evidence type="ECO:0000313" key="2">
    <source>
        <dbReference type="EMBL" id="RZF48783.1"/>
    </source>
</evidence>
<reference evidence="2 3" key="1">
    <citation type="journal article" date="2017" name="Gigascience">
        <title>Genome sequence of the small brown planthopper, Laodelphax striatellus.</title>
        <authorList>
            <person name="Zhu J."/>
            <person name="Jiang F."/>
            <person name="Wang X."/>
            <person name="Yang P."/>
            <person name="Bao Y."/>
            <person name="Zhao W."/>
            <person name="Wang W."/>
            <person name="Lu H."/>
            <person name="Wang Q."/>
            <person name="Cui N."/>
            <person name="Li J."/>
            <person name="Chen X."/>
            <person name="Luo L."/>
            <person name="Yu J."/>
            <person name="Kang L."/>
            <person name="Cui F."/>
        </authorList>
    </citation>
    <scope>NUCLEOTIDE SEQUENCE [LARGE SCALE GENOMIC DNA]</scope>
    <source>
        <strain evidence="2">Lst14</strain>
    </source>
</reference>
<dbReference type="OrthoDB" id="6645170at2759"/>
<keyword evidence="1" id="KW-0732">Signal</keyword>
<accession>A0A482XS05</accession>
<keyword evidence="3" id="KW-1185">Reference proteome</keyword>
<dbReference type="AlphaFoldDB" id="A0A482XS05"/>
<comment type="caution">
    <text evidence="2">The sequence shown here is derived from an EMBL/GenBank/DDBJ whole genome shotgun (WGS) entry which is preliminary data.</text>
</comment>
<name>A0A482XS05_LAOST</name>